<dbReference type="PROSITE" id="PS51257">
    <property type="entry name" value="PROKAR_LIPOPROTEIN"/>
    <property type="match status" value="1"/>
</dbReference>
<dbReference type="EMBL" id="JAJQKU010000001">
    <property type="protein sequence ID" value="MCD9096160.1"/>
    <property type="molecule type" value="Genomic_DNA"/>
</dbReference>
<evidence type="ECO:0000313" key="1">
    <source>
        <dbReference type="EMBL" id="MCD9096160.1"/>
    </source>
</evidence>
<dbReference type="RefSeq" id="WP_232134633.1">
    <property type="nucleotide sequence ID" value="NZ_JAJQKU010000001.1"/>
</dbReference>
<reference evidence="1" key="2">
    <citation type="journal article" date="2022" name="Syst. Appl. Microbiol.">
        <title>Physiological and genomic characterisation of Luteimonas fraxinea sp. nov., a bacterial species associated with trees tolerant to ash dieback.</title>
        <authorList>
            <person name="Ulrich K."/>
            <person name="Becker R."/>
            <person name="Behrendt U."/>
            <person name="Kube M."/>
            <person name="Schneck V."/>
            <person name="Ulrich A."/>
        </authorList>
    </citation>
    <scope>NUCLEOTIDE SEQUENCE</scope>
    <source>
        <strain evidence="1">A1P009</strain>
    </source>
</reference>
<dbReference type="Proteomes" id="UP001430360">
    <property type="component" value="Unassembled WGS sequence"/>
</dbReference>
<proteinExistence type="predicted"/>
<accession>A0ABS8UCD1</accession>
<evidence type="ECO:0000313" key="2">
    <source>
        <dbReference type="Proteomes" id="UP001430360"/>
    </source>
</evidence>
<sequence>MRWINGGTAAALALSGCAGYDSDLSLKLASEHAVRSALIDPHSAVFSDLIIHRGQTGQRNTQPVVVCGYVNSRNRMGGMSGKAKFVSHHTLIHEFESYSVGNVSIENPMERDETVFSDSRREMRTLFEKVYWDPHCEPSRAPADIKPLDQA</sequence>
<name>A0ABS8UCD1_9GAMM</name>
<evidence type="ECO:0008006" key="3">
    <source>
        <dbReference type="Google" id="ProtNLM"/>
    </source>
</evidence>
<organism evidence="1 2">
    <name type="scientific">Luteimonas fraxinea</name>
    <dbReference type="NCBI Taxonomy" id="2901869"/>
    <lineage>
        <taxon>Bacteria</taxon>
        <taxon>Pseudomonadati</taxon>
        <taxon>Pseudomonadota</taxon>
        <taxon>Gammaproteobacteria</taxon>
        <taxon>Lysobacterales</taxon>
        <taxon>Lysobacteraceae</taxon>
        <taxon>Luteimonas</taxon>
    </lineage>
</organism>
<keyword evidence="2" id="KW-1185">Reference proteome</keyword>
<comment type="caution">
    <text evidence="1">The sequence shown here is derived from an EMBL/GenBank/DDBJ whole genome shotgun (WGS) entry which is preliminary data.</text>
</comment>
<reference evidence="1" key="1">
    <citation type="submission" date="2021-12" db="EMBL/GenBank/DDBJ databases">
        <authorList>
            <person name="Ulrich A."/>
        </authorList>
    </citation>
    <scope>NUCLEOTIDE SEQUENCE</scope>
    <source>
        <strain evidence="1">A1P009</strain>
    </source>
</reference>
<gene>
    <name evidence="1" type="ORF">LTT95_04325</name>
</gene>
<protein>
    <recommendedName>
        <fullName evidence="3">Lipoprotein</fullName>
    </recommendedName>
</protein>